<dbReference type="PANTHER" id="PTHR42756:SF1">
    <property type="entry name" value="TRANSCRIPTIONAL REPRESSOR OF EMRAB OPERON"/>
    <property type="match status" value="1"/>
</dbReference>
<evidence type="ECO:0000313" key="11">
    <source>
        <dbReference type="Proteomes" id="UP001253851"/>
    </source>
</evidence>
<dbReference type="EMBL" id="JARQDV010000002">
    <property type="protein sequence ID" value="MDT2963874.1"/>
    <property type="molecule type" value="Genomic_DNA"/>
</dbReference>
<evidence type="ECO:0000256" key="2">
    <source>
        <dbReference type="ARBA" id="ARBA00023125"/>
    </source>
</evidence>
<evidence type="ECO:0000313" key="9">
    <source>
        <dbReference type="Proteomes" id="UP000286288"/>
    </source>
</evidence>
<dbReference type="EMBL" id="JARQDZ010000002">
    <property type="protein sequence ID" value="MDT2982289.1"/>
    <property type="molecule type" value="Genomic_DNA"/>
</dbReference>
<reference evidence="7 10" key="2">
    <citation type="submission" date="2019-11" db="EMBL/GenBank/DDBJ databases">
        <title>Detection and genome characteristic of a blood enterococcus casselifavus isolate from Zhengzhou,china.</title>
        <authorList>
            <person name="Wen P."/>
        </authorList>
    </citation>
    <scope>NUCLEOTIDE SEQUENCE [LARGE SCALE GENOMIC DNA]</scope>
    <source>
        <strain evidence="7 10">EC291</strain>
    </source>
</reference>
<keyword evidence="1" id="KW-0805">Transcription regulation</keyword>
<evidence type="ECO:0000259" key="4">
    <source>
        <dbReference type="PROSITE" id="PS50995"/>
    </source>
</evidence>
<dbReference type="Proteomes" id="UP001268896">
    <property type="component" value="Unassembled WGS sequence"/>
</dbReference>
<reference evidence="5 11" key="3">
    <citation type="submission" date="2023-03" db="EMBL/GenBank/DDBJ databases">
        <authorList>
            <person name="Shen W."/>
            <person name="Cai J."/>
        </authorList>
    </citation>
    <scope>NUCLEOTIDE SEQUENCE [LARGE SCALE GENOMIC DNA]</scope>
    <source>
        <strain evidence="6 11">B516</strain>
        <strain evidence="5">K72-2</strain>
    </source>
</reference>
<keyword evidence="3" id="KW-0804">Transcription</keyword>
<evidence type="ECO:0000313" key="5">
    <source>
        <dbReference type="EMBL" id="MDT2963874.1"/>
    </source>
</evidence>
<feature type="domain" description="HTH marR-type" evidence="4">
    <location>
        <begin position="1"/>
        <end position="140"/>
    </location>
</feature>
<dbReference type="InterPro" id="IPR036390">
    <property type="entry name" value="WH_DNA-bd_sf"/>
</dbReference>
<dbReference type="Proteomes" id="UP001253851">
    <property type="component" value="Unassembled WGS sequence"/>
</dbReference>
<dbReference type="PRINTS" id="PR00598">
    <property type="entry name" value="HTHMARR"/>
</dbReference>
<dbReference type="GO" id="GO:0003700">
    <property type="term" value="F:DNA-binding transcription factor activity"/>
    <property type="evidence" value="ECO:0007669"/>
    <property type="project" value="InterPro"/>
</dbReference>
<evidence type="ECO:0000256" key="1">
    <source>
        <dbReference type="ARBA" id="ARBA00023015"/>
    </source>
</evidence>
<evidence type="ECO:0000313" key="7">
    <source>
        <dbReference type="EMBL" id="QGN30753.1"/>
    </source>
</evidence>
<proteinExistence type="predicted"/>
<dbReference type="SMART" id="SM00347">
    <property type="entry name" value="HTH_MARR"/>
    <property type="match status" value="1"/>
</dbReference>
<dbReference type="Proteomes" id="UP000422837">
    <property type="component" value="Chromosome"/>
</dbReference>
<evidence type="ECO:0000313" key="6">
    <source>
        <dbReference type="EMBL" id="MDT2982289.1"/>
    </source>
</evidence>
<name>A0A1L8SKD3_ENTCA</name>
<dbReference type="AlphaFoldDB" id="A0A1L8SKD3"/>
<gene>
    <name evidence="8" type="ORF">DW084_12675</name>
    <name evidence="7" type="ORF">GFU50_15015</name>
    <name evidence="5" type="ORF">P7I32_04585</name>
    <name evidence="6" type="ORF">P7I34_06420</name>
</gene>
<dbReference type="EMBL" id="QRMZ01000017">
    <property type="protein sequence ID" value="RHK05596.1"/>
    <property type="molecule type" value="Genomic_DNA"/>
</dbReference>
<keyword evidence="2" id="KW-0238">DNA-binding</keyword>
<dbReference type="PANTHER" id="PTHR42756">
    <property type="entry name" value="TRANSCRIPTIONAL REGULATOR, MARR"/>
    <property type="match status" value="1"/>
</dbReference>
<evidence type="ECO:0000256" key="3">
    <source>
        <dbReference type="ARBA" id="ARBA00023163"/>
    </source>
</evidence>
<evidence type="ECO:0000313" key="10">
    <source>
        <dbReference type="Proteomes" id="UP000422837"/>
    </source>
</evidence>
<organism evidence="8 9">
    <name type="scientific">Enterococcus casseliflavus</name>
    <name type="common">Enterococcus flavescens</name>
    <dbReference type="NCBI Taxonomy" id="37734"/>
    <lineage>
        <taxon>Bacteria</taxon>
        <taxon>Bacillati</taxon>
        <taxon>Bacillota</taxon>
        <taxon>Bacilli</taxon>
        <taxon>Lactobacillales</taxon>
        <taxon>Enterococcaceae</taxon>
        <taxon>Enterococcus</taxon>
    </lineage>
</organism>
<dbReference type="SUPFAM" id="SSF46785">
    <property type="entry name" value="Winged helix' DNA-binding domain"/>
    <property type="match status" value="1"/>
</dbReference>
<dbReference type="OrthoDB" id="2183639at2"/>
<accession>A0A1L8SKD3</accession>
<protein>
    <submittedName>
        <fullName evidence="8">MarR family transcriptional regulator</fullName>
    </submittedName>
</protein>
<dbReference type="Pfam" id="PF12802">
    <property type="entry name" value="MarR_2"/>
    <property type="match status" value="1"/>
</dbReference>
<reference evidence="8 9" key="1">
    <citation type="submission" date="2018-08" db="EMBL/GenBank/DDBJ databases">
        <title>A genome reference for cultivated species of the human gut microbiota.</title>
        <authorList>
            <person name="Zou Y."/>
            <person name="Xue W."/>
            <person name="Luo G."/>
        </authorList>
    </citation>
    <scope>NUCLEOTIDE SEQUENCE [LARGE SCALE GENOMIC DNA]</scope>
    <source>
        <strain evidence="8 9">AF48-16</strain>
    </source>
</reference>
<dbReference type="InterPro" id="IPR000835">
    <property type="entry name" value="HTH_MarR-typ"/>
</dbReference>
<sequence>MEKALGTFNMAVFAEIFSLMGNILFEEIGLEDLKLTKMEILELVVISSNEGITMSELAQQIGTSKVQISRSISGLEKAGFVVRKTNGVNRRNVNVYLEEAGKQLFVQKKKQVEDRLNAKTAQMAAEDIQQLSQSLTEAVGILRKYDILRTGNQCEKNTPFD</sequence>
<dbReference type="PROSITE" id="PS50995">
    <property type="entry name" value="HTH_MARR_2"/>
    <property type="match status" value="1"/>
</dbReference>
<evidence type="ECO:0000313" key="8">
    <source>
        <dbReference type="EMBL" id="RHK05596.1"/>
    </source>
</evidence>
<dbReference type="Gene3D" id="1.10.10.10">
    <property type="entry name" value="Winged helix-like DNA-binding domain superfamily/Winged helix DNA-binding domain"/>
    <property type="match status" value="1"/>
</dbReference>
<dbReference type="Proteomes" id="UP000286288">
    <property type="component" value="Unassembled WGS sequence"/>
</dbReference>
<dbReference type="RefSeq" id="WP_010749984.1">
    <property type="nucleotide sequence ID" value="NZ_BAAAXK010000001.1"/>
</dbReference>
<dbReference type="EMBL" id="CP046123">
    <property type="protein sequence ID" value="QGN30753.1"/>
    <property type="molecule type" value="Genomic_DNA"/>
</dbReference>
<dbReference type="GO" id="GO:0003677">
    <property type="term" value="F:DNA binding"/>
    <property type="evidence" value="ECO:0007669"/>
    <property type="project" value="UniProtKB-KW"/>
</dbReference>
<dbReference type="InterPro" id="IPR036388">
    <property type="entry name" value="WH-like_DNA-bd_sf"/>
</dbReference>